<gene>
    <name evidence="2" type="ORF">Krac_11353</name>
</gene>
<dbReference type="STRING" id="485913.Krac_11353"/>
<reference evidence="2 3" key="1">
    <citation type="journal article" date="2011" name="Stand. Genomic Sci.">
        <title>Non-contiguous finished genome sequence and contextual data of the filamentous soil bacterium Ktedonobacter racemifer type strain (SOSP1-21).</title>
        <authorList>
            <person name="Chang Y.J."/>
            <person name="Land M."/>
            <person name="Hauser L."/>
            <person name="Chertkov O."/>
            <person name="Del Rio T.G."/>
            <person name="Nolan M."/>
            <person name="Copeland A."/>
            <person name="Tice H."/>
            <person name="Cheng J.F."/>
            <person name="Lucas S."/>
            <person name="Han C."/>
            <person name="Goodwin L."/>
            <person name="Pitluck S."/>
            <person name="Ivanova N."/>
            <person name="Ovchinikova G."/>
            <person name="Pati A."/>
            <person name="Chen A."/>
            <person name="Palaniappan K."/>
            <person name="Mavromatis K."/>
            <person name="Liolios K."/>
            <person name="Brettin T."/>
            <person name="Fiebig A."/>
            <person name="Rohde M."/>
            <person name="Abt B."/>
            <person name="Goker M."/>
            <person name="Detter J.C."/>
            <person name="Woyke T."/>
            <person name="Bristow J."/>
            <person name="Eisen J.A."/>
            <person name="Markowitz V."/>
            <person name="Hugenholtz P."/>
            <person name="Kyrpides N.C."/>
            <person name="Klenk H.P."/>
            <person name="Lapidus A."/>
        </authorList>
    </citation>
    <scope>NUCLEOTIDE SEQUENCE [LARGE SCALE GENOMIC DNA]</scope>
    <source>
        <strain evidence="3">DSM 44963</strain>
    </source>
</reference>
<evidence type="ECO:0000313" key="2">
    <source>
        <dbReference type="EMBL" id="EFH89785.1"/>
    </source>
</evidence>
<dbReference type="InterPro" id="IPR009057">
    <property type="entry name" value="Homeodomain-like_sf"/>
</dbReference>
<keyword evidence="3" id="KW-1185">Reference proteome</keyword>
<dbReference type="PANTHER" id="PTHR46564:SF1">
    <property type="entry name" value="TRANSPOSASE"/>
    <property type="match status" value="1"/>
</dbReference>
<dbReference type="Proteomes" id="UP000004508">
    <property type="component" value="Unassembled WGS sequence"/>
</dbReference>
<dbReference type="AlphaFoldDB" id="D6TK28"/>
<proteinExistence type="predicted"/>
<evidence type="ECO:0000313" key="3">
    <source>
        <dbReference type="Proteomes" id="UP000004508"/>
    </source>
</evidence>
<dbReference type="GO" id="GO:0003676">
    <property type="term" value="F:nucleic acid binding"/>
    <property type="evidence" value="ECO:0007669"/>
    <property type="project" value="InterPro"/>
</dbReference>
<accession>D6TK28</accession>
<dbReference type="NCBIfam" id="NF033545">
    <property type="entry name" value="transpos_IS630"/>
    <property type="match status" value="1"/>
</dbReference>
<evidence type="ECO:0000259" key="1">
    <source>
        <dbReference type="Pfam" id="PF13358"/>
    </source>
</evidence>
<sequence length="308" mass="33973">MFAISTATIKRYLKARRERGHVLPQPIPGRPSIKGAALQAGLLDQLEANPDATREQHCQMWEARTGTKVSPASISRARMALGWTRKKKILRASEQDEAERAVWQEQAKQLPTQDLVIVDETGSRINMTPLYAYAPQGKRAIGTVPRNYGANLTLIASLSVQGMGESMPLDGAADAAAFETYIEQILAPSLREGQIVILDNLSIHLGPRVKEAIEARGCQLLFLPAYSPDFSPIEGAFSKLKTILRRVGARTREALQDAIIEVLPRITPADALGWFLHCGYPTPSTLLDGATRREPEAVKYERRSELPQ</sequence>
<dbReference type="InterPro" id="IPR038717">
    <property type="entry name" value="Tc1-like_DDE_dom"/>
</dbReference>
<dbReference type="InterPro" id="IPR036397">
    <property type="entry name" value="RNaseH_sf"/>
</dbReference>
<dbReference type="PANTHER" id="PTHR46564">
    <property type="entry name" value="TRANSPOSASE"/>
    <property type="match status" value="1"/>
</dbReference>
<dbReference type="InParanoid" id="D6TK28"/>
<dbReference type="Pfam" id="PF13358">
    <property type="entry name" value="DDE_3"/>
    <property type="match status" value="1"/>
</dbReference>
<feature type="domain" description="Tc1-like transposase DDE" evidence="1">
    <location>
        <begin position="114"/>
        <end position="255"/>
    </location>
</feature>
<organism evidence="2 3">
    <name type="scientific">Ktedonobacter racemifer DSM 44963</name>
    <dbReference type="NCBI Taxonomy" id="485913"/>
    <lineage>
        <taxon>Bacteria</taxon>
        <taxon>Bacillati</taxon>
        <taxon>Chloroflexota</taxon>
        <taxon>Ktedonobacteria</taxon>
        <taxon>Ktedonobacterales</taxon>
        <taxon>Ktedonobacteraceae</taxon>
        <taxon>Ktedonobacter</taxon>
    </lineage>
</organism>
<dbReference type="eggNOG" id="COG3335">
    <property type="taxonomic scope" value="Bacteria"/>
</dbReference>
<dbReference type="InterPro" id="IPR047655">
    <property type="entry name" value="Transpos_IS630-like"/>
</dbReference>
<dbReference type="SUPFAM" id="SSF46689">
    <property type="entry name" value="Homeodomain-like"/>
    <property type="match status" value="1"/>
</dbReference>
<protein>
    <submittedName>
        <fullName evidence="2">Transposase</fullName>
    </submittedName>
</protein>
<dbReference type="Gene3D" id="3.30.420.10">
    <property type="entry name" value="Ribonuclease H-like superfamily/Ribonuclease H"/>
    <property type="match status" value="1"/>
</dbReference>
<comment type="caution">
    <text evidence="2">The sequence shown here is derived from an EMBL/GenBank/DDBJ whole genome shotgun (WGS) entry which is preliminary data.</text>
</comment>
<name>D6TK28_KTERA</name>
<dbReference type="EMBL" id="ADVG01000001">
    <property type="protein sequence ID" value="EFH89785.1"/>
    <property type="molecule type" value="Genomic_DNA"/>
</dbReference>